<organism evidence="9 10">
    <name type="scientific">Littorina saxatilis</name>
    <dbReference type="NCBI Taxonomy" id="31220"/>
    <lineage>
        <taxon>Eukaryota</taxon>
        <taxon>Metazoa</taxon>
        <taxon>Spiralia</taxon>
        <taxon>Lophotrochozoa</taxon>
        <taxon>Mollusca</taxon>
        <taxon>Gastropoda</taxon>
        <taxon>Caenogastropoda</taxon>
        <taxon>Littorinimorpha</taxon>
        <taxon>Littorinoidea</taxon>
        <taxon>Littorinidae</taxon>
        <taxon>Littorina</taxon>
    </lineage>
</organism>
<feature type="region of interest" description="Disordered" evidence="7">
    <location>
        <begin position="513"/>
        <end position="590"/>
    </location>
</feature>
<keyword evidence="4" id="KW-0862">Zinc</keyword>
<feature type="compositionally biased region" description="Polar residues" evidence="7">
    <location>
        <begin position="946"/>
        <end position="965"/>
    </location>
</feature>
<accession>A0AAN9GI37</accession>
<comment type="subcellular location">
    <subcellularLocation>
        <location evidence="1">Nucleus</location>
    </subcellularLocation>
</comment>
<feature type="region of interest" description="Disordered" evidence="7">
    <location>
        <begin position="451"/>
        <end position="475"/>
    </location>
</feature>
<evidence type="ECO:0000313" key="9">
    <source>
        <dbReference type="EMBL" id="KAK7109713.1"/>
    </source>
</evidence>
<feature type="compositionally biased region" description="Low complexity" evidence="7">
    <location>
        <begin position="968"/>
        <end position="982"/>
    </location>
</feature>
<feature type="region of interest" description="Disordered" evidence="7">
    <location>
        <begin position="1196"/>
        <end position="1237"/>
    </location>
</feature>
<dbReference type="InterPro" id="IPR013083">
    <property type="entry name" value="Znf_RING/FYVE/PHD"/>
</dbReference>
<evidence type="ECO:0000256" key="7">
    <source>
        <dbReference type="SAM" id="MobiDB-lite"/>
    </source>
</evidence>
<dbReference type="Pfam" id="PF13923">
    <property type="entry name" value="zf-C3HC4_2"/>
    <property type="match status" value="1"/>
</dbReference>
<dbReference type="InterPro" id="IPR001841">
    <property type="entry name" value="Znf_RING"/>
</dbReference>
<reference evidence="9 10" key="1">
    <citation type="submission" date="2024-02" db="EMBL/GenBank/DDBJ databases">
        <title>Chromosome-scale genome assembly of the rough periwinkle Littorina saxatilis.</title>
        <authorList>
            <person name="De Jode A."/>
            <person name="Faria R."/>
            <person name="Formenti G."/>
            <person name="Sims Y."/>
            <person name="Smith T.P."/>
            <person name="Tracey A."/>
            <person name="Wood J.M.D."/>
            <person name="Zagrodzka Z.B."/>
            <person name="Johannesson K."/>
            <person name="Butlin R.K."/>
            <person name="Leder E.H."/>
        </authorList>
    </citation>
    <scope>NUCLEOTIDE SEQUENCE [LARGE SCALE GENOMIC DNA]</scope>
    <source>
        <strain evidence="9">Snail1</strain>
        <tissue evidence="9">Muscle</tissue>
    </source>
</reference>
<keyword evidence="10" id="KW-1185">Reference proteome</keyword>
<feature type="compositionally biased region" description="Basic and acidic residues" evidence="7">
    <location>
        <begin position="262"/>
        <end position="273"/>
    </location>
</feature>
<dbReference type="Pfam" id="PF16207">
    <property type="entry name" value="RAWUL"/>
    <property type="match status" value="1"/>
</dbReference>
<dbReference type="Gene3D" id="3.30.40.10">
    <property type="entry name" value="Zinc/RING finger domain, C3HC4 (zinc finger)"/>
    <property type="match status" value="1"/>
</dbReference>
<proteinExistence type="predicted"/>
<dbReference type="PANTHER" id="PTHR10825">
    <property type="entry name" value="RING FINGER DOMAIN-CONTAINING, POLYCOMB GROUP COMPONENT"/>
    <property type="match status" value="1"/>
</dbReference>
<dbReference type="GO" id="GO:0000122">
    <property type="term" value="P:negative regulation of transcription by RNA polymerase II"/>
    <property type="evidence" value="ECO:0007669"/>
    <property type="project" value="TreeGrafter"/>
</dbReference>
<keyword evidence="5" id="KW-0539">Nucleus</keyword>
<dbReference type="SUPFAM" id="SSF57850">
    <property type="entry name" value="RING/U-box"/>
    <property type="match status" value="1"/>
</dbReference>
<feature type="region of interest" description="Disordered" evidence="7">
    <location>
        <begin position="262"/>
        <end position="320"/>
    </location>
</feature>
<feature type="compositionally biased region" description="Basic and acidic residues" evidence="7">
    <location>
        <begin position="1155"/>
        <end position="1165"/>
    </location>
</feature>
<dbReference type="EMBL" id="JBAMIC010000003">
    <property type="protein sequence ID" value="KAK7109713.1"/>
    <property type="molecule type" value="Genomic_DNA"/>
</dbReference>
<feature type="region of interest" description="Disordered" evidence="7">
    <location>
        <begin position="861"/>
        <end position="930"/>
    </location>
</feature>
<evidence type="ECO:0000256" key="1">
    <source>
        <dbReference type="ARBA" id="ARBA00004123"/>
    </source>
</evidence>
<feature type="compositionally biased region" description="Basic and acidic residues" evidence="7">
    <location>
        <begin position="290"/>
        <end position="315"/>
    </location>
</feature>
<dbReference type="InterPro" id="IPR032443">
    <property type="entry name" value="RAWUL"/>
</dbReference>
<dbReference type="FunFam" id="3.30.40.10:FF:000122">
    <property type="entry name" value="polycomb group RING finger protein 1"/>
    <property type="match status" value="1"/>
</dbReference>
<feature type="compositionally biased region" description="Polar residues" evidence="7">
    <location>
        <begin position="896"/>
        <end position="922"/>
    </location>
</feature>
<feature type="region of interest" description="Disordered" evidence="7">
    <location>
        <begin position="614"/>
        <end position="644"/>
    </location>
</feature>
<dbReference type="AlphaFoldDB" id="A0AAN9GI37"/>
<dbReference type="Proteomes" id="UP001374579">
    <property type="component" value="Unassembled WGS sequence"/>
</dbReference>
<dbReference type="PROSITE" id="PS00518">
    <property type="entry name" value="ZF_RING_1"/>
    <property type="match status" value="1"/>
</dbReference>
<dbReference type="InterPro" id="IPR017907">
    <property type="entry name" value="Znf_RING_CS"/>
</dbReference>
<feature type="compositionally biased region" description="Polar residues" evidence="7">
    <location>
        <begin position="568"/>
        <end position="577"/>
    </location>
</feature>
<name>A0AAN9GI37_9CAEN</name>
<sequence>MKSTRKRMRVTDLNPNLICVLCGGYFIDATTLTECLHSFCKTCIVNFLKTSKHCPVCDVMVHKTKPHLHIRSDKTLQDLVYKLVPGLYKNEMKRRRDYFTQHPLEAPPKVGEERGDENAERILYTEDEKFSMALHFCSQGVKDERSVRTLSLPEVGVSTAEMPKNVRYLQCPAGVTVDILKKFVRIKYELSEQYQVDIFHTDESLRDEFTLMDVAYIYTWRRKEPLKLYFSVYEFIVKKRKVDCIGTKRLLNLNNLIKHEAKSPADTKSDTKPDTAAPANPSTKSATGDKLGKQGDKLGKQGDKENKEEDVIKEEAGDDNSVDTRVVELMDTSLTTNQQQAVSCEAKQPAMAELMTESDAQAKADVKLEKNASEKTLVKHDKTLSETTAGEKDVKAAAKPPTSFAVAVHATNNSVHTTPAKPSSGTPKAVLFKSNAPGMSEKEKAISSLNRPFIVSKPNPTNPKTVTVSSASVPASSKTAAAVNNLMSNGVQSSPTSGQTLFMANVTNSAVNAKTQTQGTTKEAAKTTAGNAGRKKAVLQQPSAVPSSSSAASSAASTSSPAGVPRPSSLQAASTGQAKAGVSKPRPKVKPVLAAQASSTLLPALSTNTMPSAAAGAAGAASPTPASLAASSSPSPPMASSAACVKDTVEQPLKMSVSSRPTTTAVSTAVTSVTSFKQLSGAAVSLTVPVVSTAMRSFTTNTNSKSVLKQPSLKNNSLSSMDQSTKSVPMLNDNSKASSTLSVVAGGNYTAKDTIDTGVASSSSSGGYQLTVSTSTSVGSGTDSLKLGKDISSPIVAGKNNNSTNGGQRVLTACRAAVMASQATGPLLGRNGMPAVVAKPTRVSNAATSVNTLLHKLPVSSPQHTAVKVSDTATTVSSVSARPSGTASPMCKQPGKTITSPDTLPKQSPAQTTKAPTLQSPKDASKAGVSGAGVVVKQTVRRTGIATTLSVQPSRQGGTTAQTARPNGASVPVSVPSSRPSGASPPVPPQPSRTSGAATPVPIQPQPLVSSGQAMAMAGCSPNVVAAMRRASEMQTFQQVFAQHAKQQQHQQHQQQQQQQLLEFQQLQLLQQQQIFNYHAAAIALARYNQLQQSSGMTSPSHLTAAPAAITSGVSVAATHSPAQLQSATDNAKKQTTPEAPAKKQSQSSTPGGKKGHDPSPKKKITDIANSLHKKVSQQTLGSANNASSAKLDVTAASADKRPPLAHTPTSPTLPKTTSASTAGSKSQAGAKGEDEPLNLVMSRGLACHGAAATAAVKPVAEKSL</sequence>
<feature type="compositionally biased region" description="Low complexity" evidence="7">
    <location>
        <begin position="614"/>
        <end position="643"/>
    </location>
</feature>
<evidence type="ECO:0000256" key="3">
    <source>
        <dbReference type="ARBA" id="ARBA00022771"/>
    </source>
</evidence>
<feature type="region of interest" description="Disordered" evidence="7">
    <location>
        <begin position="714"/>
        <end position="733"/>
    </location>
</feature>
<feature type="compositionally biased region" description="Polar residues" evidence="7">
    <location>
        <begin position="1121"/>
        <end position="1151"/>
    </location>
</feature>
<dbReference type="PANTHER" id="PTHR10825:SF29">
    <property type="entry name" value="POLYCOMB GROUP RING FINGER PROTEIN 1"/>
    <property type="match status" value="1"/>
</dbReference>
<evidence type="ECO:0000256" key="2">
    <source>
        <dbReference type="ARBA" id="ARBA00022723"/>
    </source>
</evidence>
<evidence type="ECO:0000259" key="8">
    <source>
        <dbReference type="PROSITE" id="PS50089"/>
    </source>
</evidence>
<evidence type="ECO:0000256" key="4">
    <source>
        <dbReference type="ARBA" id="ARBA00022833"/>
    </source>
</evidence>
<feature type="compositionally biased region" description="Low complexity" evidence="7">
    <location>
        <begin position="542"/>
        <end position="562"/>
    </location>
</feature>
<feature type="domain" description="RING-type" evidence="8">
    <location>
        <begin position="19"/>
        <end position="58"/>
    </location>
</feature>
<gene>
    <name evidence="9" type="ORF">V1264_013704</name>
</gene>
<evidence type="ECO:0000256" key="5">
    <source>
        <dbReference type="ARBA" id="ARBA00023242"/>
    </source>
</evidence>
<dbReference type="CDD" id="cd17082">
    <property type="entry name" value="RAWUL_PCGF2_like"/>
    <property type="match status" value="1"/>
</dbReference>
<dbReference type="SMART" id="SM00184">
    <property type="entry name" value="RING"/>
    <property type="match status" value="1"/>
</dbReference>
<feature type="compositionally biased region" description="Low complexity" evidence="7">
    <location>
        <begin position="1208"/>
        <end position="1231"/>
    </location>
</feature>
<evidence type="ECO:0000313" key="10">
    <source>
        <dbReference type="Proteomes" id="UP001374579"/>
    </source>
</evidence>
<feature type="compositionally biased region" description="Low complexity" evidence="7">
    <location>
        <begin position="865"/>
        <end position="881"/>
    </location>
</feature>
<dbReference type="GO" id="GO:1990841">
    <property type="term" value="F:promoter-specific chromatin binding"/>
    <property type="evidence" value="ECO:0007669"/>
    <property type="project" value="TreeGrafter"/>
</dbReference>
<dbReference type="Gene3D" id="3.10.20.90">
    <property type="entry name" value="Phosphatidylinositol 3-kinase Catalytic Subunit, Chain A, domain 1"/>
    <property type="match status" value="1"/>
</dbReference>
<feature type="region of interest" description="Disordered" evidence="7">
    <location>
        <begin position="946"/>
        <end position="1001"/>
    </location>
</feature>
<feature type="region of interest" description="Disordered" evidence="7">
    <location>
        <begin position="1120"/>
        <end position="1165"/>
    </location>
</feature>
<feature type="compositionally biased region" description="Low complexity" evidence="7">
    <location>
        <begin position="513"/>
        <end position="532"/>
    </location>
</feature>
<dbReference type="PROSITE" id="PS50089">
    <property type="entry name" value="ZF_RING_2"/>
    <property type="match status" value="1"/>
</dbReference>
<dbReference type="GO" id="GO:0035102">
    <property type="term" value="C:PRC1 complex"/>
    <property type="evidence" value="ECO:0007669"/>
    <property type="project" value="TreeGrafter"/>
</dbReference>
<evidence type="ECO:0000256" key="6">
    <source>
        <dbReference type="PROSITE-ProRule" id="PRU00175"/>
    </source>
</evidence>
<keyword evidence="3 6" id="KW-0863">Zinc-finger</keyword>
<comment type="caution">
    <text evidence="9">The sequence shown here is derived from an EMBL/GenBank/DDBJ whole genome shotgun (WGS) entry which is preliminary data.</text>
</comment>
<keyword evidence="2" id="KW-0479">Metal-binding</keyword>
<protein>
    <recommendedName>
        <fullName evidence="8">RING-type domain-containing protein</fullName>
    </recommendedName>
</protein>
<dbReference type="GO" id="GO:0008270">
    <property type="term" value="F:zinc ion binding"/>
    <property type="evidence" value="ECO:0007669"/>
    <property type="project" value="UniProtKB-KW"/>
</dbReference>
<feature type="compositionally biased region" description="Low complexity" evidence="7">
    <location>
        <begin position="463"/>
        <end position="475"/>
    </location>
</feature>